<name>S9W8I1_9TRYP</name>
<evidence type="ECO:0000256" key="1">
    <source>
        <dbReference type="SAM" id="MobiDB-lite"/>
    </source>
</evidence>
<keyword evidence="4" id="KW-1185">Reference proteome</keyword>
<gene>
    <name evidence="3" type="ORF">STCU_02976</name>
</gene>
<dbReference type="AlphaFoldDB" id="S9W8I1"/>
<reference evidence="3 4" key="1">
    <citation type="journal article" date="2013" name="PLoS ONE">
        <title>Predicting the Proteins of Angomonas deanei, Strigomonas culicis and Their Respective Endosymbionts Reveals New Aspects of the Trypanosomatidae Family.</title>
        <authorList>
            <person name="Motta M.C."/>
            <person name="Martins A.C."/>
            <person name="de Souza S.S."/>
            <person name="Catta-Preta C.M."/>
            <person name="Silva R."/>
            <person name="Klein C.C."/>
            <person name="de Almeida L.G."/>
            <person name="de Lima Cunha O."/>
            <person name="Ciapina L.P."/>
            <person name="Brocchi M."/>
            <person name="Colabardini A.C."/>
            <person name="de Araujo Lima B."/>
            <person name="Machado C.R."/>
            <person name="de Almeida Soares C.M."/>
            <person name="Probst C.M."/>
            <person name="de Menezes C.B."/>
            <person name="Thompson C.E."/>
            <person name="Bartholomeu D.C."/>
            <person name="Gradia D.F."/>
            <person name="Pavoni D.P."/>
            <person name="Grisard E.C."/>
            <person name="Fantinatti-Garboggini F."/>
            <person name="Marchini F.K."/>
            <person name="Rodrigues-Luiz G.F."/>
            <person name="Wagner G."/>
            <person name="Goldman G.H."/>
            <person name="Fietto J.L."/>
            <person name="Elias M.C."/>
            <person name="Goldman M.H."/>
            <person name="Sagot M.F."/>
            <person name="Pereira M."/>
            <person name="Stoco P.H."/>
            <person name="de Mendonca-Neto R.P."/>
            <person name="Teixeira S.M."/>
            <person name="Maciel T.E."/>
            <person name="de Oliveira Mendes T.A."/>
            <person name="Urmenyi T.P."/>
            <person name="de Souza W."/>
            <person name="Schenkman S."/>
            <person name="de Vasconcelos A.T."/>
        </authorList>
    </citation>
    <scope>NUCLEOTIDE SEQUENCE [LARGE SCALE GENOMIC DNA]</scope>
</reference>
<proteinExistence type="predicted"/>
<feature type="region of interest" description="Disordered" evidence="1">
    <location>
        <begin position="360"/>
        <end position="421"/>
    </location>
</feature>
<evidence type="ECO:0000313" key="3">
    <source>
        <dbReference type="EMBL" id="EPY32100.1"/>
    </source>
</evidence>
<feature type="domain" description="Increased DNA methylation 1 C-terminal" evidence="2">
    <location>
        <begin position="240"/>
        <end position="339"/>
    </location>
</feature>
<protein>
    <recommendedName>
        <fullName evidence="2">Increased DNA methylation 1 C-terminal domain-containing protein</fullName>
    </recommendedName>
</protein>
<organism evidence="3 4">
    <name type="scientific">Strigomonas culicis</name>
    <dbReference type="NCBI Taxonomy" id="28005"/>
    <lineage>
        <taxon>Eukaryota</taxon>
        <taxon>Discoba</taxon>
        <taxon>Euglenozoa</taxon>
        <taxon>Kinetoplastea</taxon>
        <taxon>Metakinetoplastina</taxon>
        <taxon>Trypanosomatida</taxon>
        <taxon>Trypanosomatidae</taxon>
        <taxon>Strigomonadinae</taxon>
        <taxon>Strigomonas</taxon>
    </lineage>
</organism>
<dbReference type="SUPFAM" id="SSF55729">
    <property type="entry name" value="Acyl-CoA N-acyltransferases (Nat)"/>
    <property type="match status" value="1"/>
</dbReference>
<dbReference type="Gene3D" id="3.40.630.30">
    <property type="match status" value="1"/>
</dbReference>
<sequence length="457" mass="50145">MSADDEAVTAPSPPPPQLLTDAQLALLRRYYQSAHLTPAQKDRLVVLYWCGSREERAQIASVYAHLFATDGTFIQRLMAYHDERAAATEGQQQQQPLSPASPLAATVDPGPTFAHPPAVGANHHAGGARRLTHAQRLLRSSIAEQYPQLTADRQPFFLRFEVVATEVQKKEVVDLYSSQFVSPEPADLQHLVQFPKSVSTRTRRQVKGSYTWLLRLLDARPPRAVDEDPAEEAKRPHPGKVICAATIVAHTHHTHKFAELPLFATAAGYKKNGLARLLHAALARWCARASLEFLMLSADVQAVAFWDHLGYMQMSRTDLSRIDYVYHHECCTFTGTTLMVMYTSARYVYYNDATGQYELPAAAAPPPPTEGKDEADGTGDGAKRVKVETAEGGPPPPLDARADETRMTAAAPPPPADGGEVKEVPVEVTLEQQTVEGVLAQLSKTFIFVGPSELPDI</sequence>
<dbReference type="OrthoDB" id="277188at2759"/>
<evidence type="ECO:0000313" key="4">
    <source>
        <dbReference type="Proteomes" id="UP000015354"/>
    </source>
</evidence>
<accession>S9W8I1</accession>
<feature type="compositionally biased region" description="Basic and acidic residues" evidence="1">
    <location>
        <begin position="370"/>
        <end position="389"/>
    </location>
</feature>
<evidence type="ECO:0000259" key="2">
    <source>
        <dbReference type="Pfam" id="PF23209"/>
    </source>
</evidence>
<dbReference type="Proteomes" id="UP000015354">
    <property type="component" value="Unassembled WGS sequence"/>
</dbReference>
<comment type="caution">
    <text evidence="3">The sequence shown here is derived from an EMBL/GenBank/DDBJ whole genome shotgun (WGS) entry which is preliminary data.</text>
</comment>
<dbReference type="EMBL" id="ATMH01002976">
    <property type="protein sequence ID" value="EPY32100.1"/>
    <property type="molecule type" value="Genomic_DNA"/>
</dbReference>
<dbReference type="Pfam" id="PF23209">
    <property type="entry name" value="IDM1_C"/>
    <property type="match status" value="1"/>
</dbReference>
<dbReference type="InterPro" id="IPR056511">
    <property type="entry name" value="IDM1_C"/>
</dbReference>
<dbReference type="InterPro" id="IPR016181">
    <property type="entry name" value="Acyl_CoA_acyltransferase"/>
</dbReference>